<organism evidence="1 2">
    <name type="scientific">Hafnia alvei ATCC 51873</name>
    <dbReference type="NCBI Taxonomy" id="1002364"/>
    <lineage>
        <taxon>Bacteria</taxon>
        <taxon>Pseudomonadati</taxon>
        <taxon>Pseudomonadota</taxon>
        <taxon>Gammaproteobacteria</taxon>
        <taxon>Enterobacterales</taxon>
        <taxon>Hafniaceae</taxon>
        <taxon>Hafnia</taxon>
    </lineage>
</organism>
<protein>
    <recommendedName>
        <fullName evidence="3">DUF4303 domain-containing protein</fullName>
    </recommendedName>
</protein>
<dbReference type="Pfam" id="PF14136">
    <property type="entry name" value="DUF4303"/>
    <property type="match status" value="1"/>
</dbReference>
<reference evidence="1 2" key="1">
    <citation type="submission" date="2011-08" db="EMBL/GenBank/DDBJ databases">
        <authorList>
            <person name="Weinstock G."/>
            <person name="Sodergren E."/>
            <person name="Clifton S."/>
            <person name="Fulton L."/>
            <person name="Fulton B."/>
            <person name="Courtney L."/>
            <person name="Fronick C."/>
            <person name="Harrison M."/>
            <person name="Strong C."/>
            <person name="Farmer C."/>
            <person name="Delahaunty K."/>
            <person name="Markovic C."/>
            <person name="Hall O."/>
            <person name="Minx P."/>
            <person name="Tomlinson C."/>
            <person name="Mitreva M."/>
            <person name="Hou S."/>
            <person name="Chen J."/>
            <person name="Wollam A."/>
            <person name="Pepin K.H."/>
            <person name="Johnson M."/>
            <person name="Bhonagiri V."/>
            <person name="Zhang X."/>
            <person name="Suruliraj S."/>
            <person name="Warren W."/>
            <person name="Chinwalla A."/>
            <person name="Mardis E.R."/>
            <person name="Wilson R.K."/>
        </authorList>
    </citation>
    <scope>NUCLEOTIDE SEQUENCE [LARGE SCALE GENOMIC DNA]</scope>
    <source>
        <strain evidence="1 2">ATCC 51873</strain>
    </source>
</reference>
<name>G9Y511_HAFAL</name>
<dbReference type="Proteomes" id="UP000005959">
    <property type="component" value="Unassembled WGS sequence"/>
</dbReference>
<dbReference type="AlphaFoldDB" id="G9Y511"/>
<evidence type="ECO:0008006" key="3">
    <source>
        <dbReference type="Google" id="ProtNLM"/>
    </source>
</evidence>
<sequence>MFFSWETFRNDLSKAVKTDFLSIYEKMLNEKIYGGCLVIDDETSSMFLVFNTLEYLSKKDSLLFGEDQFKEFREILSPEQFQASFGQYENVAISTKWVPDEWGYGNNSLTDSLINKVNVILSRNRKSFKKNDEISIFEKRIHKVMIDALLSLKTYLKEEKKRAIFFYLYR</sequence>
<accession>G9Y511</accession>
<evidence type="ECO:0000313" key="2">
    <source>
        <dbReference type="Proteomes" id="UP000005959"/>
    </source>
</evidence>
<dbReference type="EMBL" id="AGCI01000034">
    <property type="protein sequence ID" value="EHM44026.1"/>
    <property type="molecule type" value="Genomic_DNA"/>
</dbReference>
<dbReference type="InterPro" id="IPR025409">
    <property type="entry name" value="DUF4303"/>
</dbReference>
<gene>
    <name evidence="1" type="ORF">HMPREF0454_01649</name>
</gene>
<evidence type="ECO:0000313" key="1">
    <source>
        <dbReference type="EMBL" id="EHM44026.1"/>
    </source>
</evidence>
<proteinExistence type="predicted"/>
<dbReference type="RefSeq" id="WP_004091561.1">
    <property type="nucleotide sequence ID" value="NZ_JH417508.1"/>
</dbReference>
<dbReference type="HOGENOM" id="CLU_1568555_0_0_6"/>
<comment type="caution">
    <text evidence="1">The sequence shown here is derived from an EMBL/GenBank/DDBJ whole genome shotgun (WGS) entry which is preliminary data.</text>
</comment>